<dbReference type="SMART" id="SM00614">
    <property type="entry name" value="ZnF_BED"/>
    <property type="match status" value="1"/>
</dbReference>
<keyword evidence="2" id="KW-0479">Metal-binding</keyword>
<organism evidence="9 10">
    <name type="scientific">Lagenidium giganteum</name>
    <dbReference type="NCBI Taxonomy" id="4803"/>
    <lineage>
        <taxon>Eukaryota</taxon>
        <taxon>Sar</taxon>
        <taxon>Stramenopiles</taxon>
        <taxon>Oomycota</taxon>
        <taxon>Peronosporomycetes</taxon>
        <taxon>Pythiales</taxon>
        <taxon>Pythiaceae</taxon>
    </lineage>
</organism>
<dbReference type="PANTHER" id="PTHR46169">
    <property type="entry name" value="DNA REPLICATION-RELATED ELEMENT FACTOR, ISOFORM A"/>
    <property type="match status" value="1"/>
</dbReference>
<keyword evidence="4" id="KW-0862">Zinc</keyword>
<evidence type="ECO:0000256" key="5">
    <source>
        <dbReference type="ARBA" id="ARBA00023125"/>
    </source>
</evidence>
<dbReference type="GO" id="GO:0006357">
    <property type="term" value="P:regulation of transcription by RNA polymerase II"/>
    <property type="evidence" value="ECO:0007669"/>
    <property type="project" value="TreeGrafter"/>
</dbReference>
<dbReference type="InterPro" id="IPR003656">
    <property type="entry name" value="Znf_BED"/>
</dbReference>
<dbReference type="AlphaFoldDB" id="A0AAV2YQ20"/>
<dbReference type="InterPro" id="IPR008906">
    <property type="entry name" value="HATC_C_dom"/>
</dbReference>
<evidence type="ECO:0000256" key="7">
    <source>
        <dbReference type="PROSITE-ProRule" id="PRU00027"/>
    </source>
</evidence>
<keyword evidence="5" id="KW-0238">DNA-binding</keyword>
<evidence type="ECO:0000259" key="8">
    <source>
        <dbReference type="PROSITE" id="PS50808"/>
    </source>
</evidence>
<dbReference type="PANTHER" id="PTHR46169:SF29">
    <property type="entry name" value="DNA REPLICATION-RELATED ELEMENT FACTOR, ISOFORM A"/>
    <property type="match status" value="1"/>
</dbReference>
<name>A0AAV2YQ20_9STRA</name>
<comment type="caution">
    <text evidence="9">The sequence shown here is derived from an EMBL/GenBank/DDBJ whole genome shotgun (WGS) entry which is preliminary data.</text>
</comment>
<evidence type="ECO:0000256" key="3">
    <source>
        <dbReference type="ARBA" id="ARBA00022771"/>
    </source>
</evidence>
<dbReference type="GO" id="GO:0008270">
    <property type="term" value="F:zinc ion binding"/>
    <property type="evidence" value="ECO:0007669"/>
    <property type="project" value="UniProtKB-KW"/>
</dbReference>
<keyword evidence="6" id="KW-0539">Nucleus</keyword>
<dbReference type="InterPro" id="IPR052717">
    <property type="entry name" value="Vacuolar_transposase_reg"/>
</dbReference>
<comment type="subcellular location">
    <subcellularLocation>
        <location evidence="1">Nucleus</location>
    </subcellularLocation>
</comment>
<sequence>MSNGIAHGEQLTLFDCPRVRKSEYWQFIKLVAPPGPPPPGQTHWLSQDATDAYCLKCSKMFRFTKGSSNSVRRHMERFHRKELAKYLSQSDISTRKAVNMARKMAQRKGKRGSPGADSEPVLDMAAATITANRPATTAAAATGVVTKPRSLSFGSLEQRNGAELLAKWICLSMRPLSVVDDEGFAEFIEYISSSSSTGRGASFVLPNPDALSHRIDLMVENARFEIRQRVKKDALHATVSIDRWDALSTSLSSSTTSPATFLAVACHYLTEDFLPNRWVLGVVPAGSSDDDIVGNGVLEVLREAGVAKTNVSSVLTDATSLPGAVLSKELECRWLHEVCESMQQLVVQLMGTDVPPVCADIANVISRAMEVVAILRADQSTRDKVLQLAPANTTSTDLHKLMLQPPEELRLPQYVAAAVVVALHPAIVACHEDFKATGGEPVFSHSDLQPLSPQELLLCEATAVLLQPLHEVTEVVVSEKACSLPFIIPCLMMVQQQLQQPELLVDITLRARQVLPESERDAFVHSLESLRNHLLSLFLQRFDDVCRELAWCSLLDPRHGRARHMTDDQREACRATLIDKAVEFCSTQLTAAPTDALPALGAEFDGDIMYGVARAPTTGLMHRLLYDDEEEVPNATDALTRDGDATQTRIFVTNEVAMYVSEHQLRKTRILCPLQWWQANRDRYPFLASLARVWLNVMAASSVVALRHHLPRELLDERKPSVPATTWQRAMADRIFLHTNLRAMTHAPSISL</sequence>
<dbReference type="PROSITE" id="PS50808">
    <property type="entry name" value="ZF_BED"/>
    <property type="match status" value="1"/>
</dbReference>
<evidence type="ECO:0000256" key="6">
    <source>
        <dbReference type="ARBA" id="ARBA00023242"/>
    </source>
</evidence>
<keyword evidence="10" id="KW-1185">Reference proteome</keyword>
<evidence type="ECO:0000313" key="10">
    <source>
        <dbReference type="Proteomes" id="UP001146120"/>
    </source>
</evidence>
<dbReference type="GO" id="GO:0005634">
    <property type="term" value="C:nucleus"/>
    <property type="evidence" value="ECO:0007669"/>
    <property type="project" value="UniProtKB-SubCell"/>
</dbReference>
<dbReference type="GO" id="GO:0003677">
    <property type="term" value="F:DNA binding"/>
    <property type="evidence" value="ECO:0007669"/>
    <property type="project" value="UniProtKB-KW"/>
</dbReference>
<evidence type="ECO:0000313" key="9">
    <source>
        <dbReference type="EMBL" id="DAZ94739.1"/>
    </source>
</evidence>
<reference evidence="9" key="2">
    <citation type="journal article" date="2023" name="Microbiol Resour">
        <title>Decontamination and Annotation of the Draft Genome Sequence of the Oomycete Lagenidium giganteum ARSEF 373.</title>
        <authorList>
            <person name="Morgan W.R."/>
            <person name="Tartar A."/>
        </authorList>
    </citation>
    <scope>NUCLEOTIDE SEQUENCE</scope>
    <source>
        <strain evidence="9">ARSEF 373</strain>
    </source>
</reference>
<evidence type="ECO:0000256" key="4">
    <source>
        <dbReference type="ARBA" id="ARBA00022833"/>
    </source>
</evidence>
<evidence type="ECO:0000256" key="2">
    <source>
        <dbReference type="ARBA" id="ARBA00022723"/>
    </source>
</evidence>
<protein>
    <recommendedName>
        <fullName evidence="8">BED-type domain-containing protein</fullName>
    </recommendedName>
</protein>
<dbReference type="SUPFAM" id="SSF140996">
    <property type="entry name" value="Hermes dimerisation domain"/>
    <property type="match status" value="1"/>
</dbReference>
<feature type="domain" description="BED-type" evidence="8">
    <location>
        <begin position="19"/>
        <end position="86"/>
    </location>
</feature>
<dbReference type="GO" id="GO:0046983">
    <property type="term" value="F:protein dimerization activity"/>
    <property type="evidence" value="ECO:0007669"/>
    <property type="project" value="InterPro"/>
</dbReference>
<dbReference type="Proteomes" id="UP001146120">
    <property type="component" value="Unassembled WGS sequence"/>
</dbReference>
<dbReference type="InterPro" id="IPR012337">
    <property type="entry name" value="RNaseH-like_sf"/>
</dbReference>
<keyword evidence="3 7" id="KW-0863">Zinc-finger</keyword>
<evidence type="ECO:0000256" key="1">
    <source>
        <dbReference type="ARBA" id="ARBA00004123"/>
    </source>
</evidence>
<proteinExistence type="predicted"/>
<dbReference type="SUPFAM" id="SSF53098">
    <property type="entry name" value="Ribonuclease H-like"/>
    <property type="match status" value="1"/>
</dbReference>
<gene>
    <name evidence="9" type="ORF">N0F65_011555</name>
</gene>
<reference evidence="9" key="1">
    <citation type="submission" date="2022-11" db="EMBL/GenBank/DDBJ databases">
        <authorList>
            <person name="Morgan W.R."/>
            <person name="Tartar A."/>
        </authorList>
    </citation>
    <scope>NUCLEOTIDE SEQUENCE</scope>
    <source>
        <strain evidence="9">ARSEF 373</strain>
    </source>
</reference>
<dbReference type="EMBL" id="DAKRPA010000235">
    <property type="protein sequence ID" value="DAZ94739.1"/>
    <property type="molecule type" value="Genomic_DNA"/>
</dbReference>
<accession>A0AAV2YQ20</accession>
<dbReference type="Pfam" id="PF05699">
    <property type="entry name" value="Dimer_Tnp_hAT"/>
    <property type="match status" value="1"/>
</dbReference>